<feature type="transmembrane region" description="Helical" evidence="8">
    <location>
        <begin position="74"/>
        <end position="92"/>
    </location>
</feature>
<dbReference type="PANTHER" id="PTHR11706:SF33">
    <property type="entry name" value="NATURAL RESISTANCE-ASSOCIATED MACROPHAGE PROTEIN 2"/>
    <property type="match status" value="1"/>
</dbReference>
<sequence>MNKDRPDMAEPPFLPEGEDHTPPVQEDSDPEWPSSVVGPSRPRLFRVLGPGLVTGASDDDPSGIATYSQGGAQFGYGLAWSLVVTYPLMVAMQMISARLGRTTGHGLAGVLRLYCPSWLLSGVVMLLLVANIVNLGADLGAMADALDLLLPSARVLYVLLFAAVAISMQLFLQYTRYVAVLKWLTLALFAYFAALACVRVDWWALARQLVWPDWKGTHAAGYWTALVAILGTTISPYLFFWQASEEVEDMHVYPRRVNLVDAPVQGKNALRRIRVDTLVGMAFSNLVALAILVTTAATLNVHGVTDIQTSAEAAEALRPIAGRFASLIFTLGVVGTGLLAVPVLAGSAAYAVGEARQWPTGLERRPKEAQAFYATLVLATLVGMILNFAPIDPIKALFWSAVLNGVVAVPVMVVMMIVASRSDIMGQFVIRGPLKWLGWVATVMMGGVVLAMLWSFGG</sequence>
<gene>
    <name evidence="9" type="ORF">APE01nite_11420</name>
</gene>
<evidence type="ECO:0000256" key="2">
    <source>
        <dbReference type="ARBA" id="ARBA00022448"/>
    </source>
</evidence>
<organism evidence="9 10">
    <name type="scientific">Acetobacter peroxydans</name>
    <dbReference type="NCBI Taxonomy" id="104098"/>
    <lineage>
        <taxon>Bacteria</taxon>
        <taxon>Pseudomonadati</taxon>
        <taxon>Pseudomonadota</taxon>
        <taxon>Alphaproteobacteria</taxon>
        <taxon>Acetobacterales</taxon>
        <taxon>Acetobacteraceae</taxon>
        <taxon>Acetobacter</taxon>
    </lineage>
</organism>
<dbReference type="AlphaFoldDB" id="A0A4Y3TX69"/>
<evidence type="ECO:0000256" key="7">
    <source>
        <dbReference type="SAM" id="MobiDB-lite"/>
    </source>
</evidence>
<proteinExistence type="predicted"/>
<dbReference type="InterPro" id="IPR001046">
    <property type="entry name" value="NRAMP_fam"/>
</dbReference>
<feature type="transmembrane region" description="Helical" evidence="8">
    <location>
        <begin position="153"/>
        <end position="172"/>
    </location>
</feature>
<feature type="transmembrane region" description="Helical" evidence="8">
    <location>
        <begin position="184"/>
        <end position="205"/>
    </location>
</feature>
<protein>
    <submittedName>
        <fullName evidence="9">Iron transporter</fullName>
    </submittedName>
</protein>
<feature type="transmembrane region" description="Helical" evidence="8">
    <location>
        <begin position="278"/>
        <end position="304"/>
    </location>
</feature>
<feature type="transmembrane region" description="Helical" evidence="8">
    <location>
        <begin position="396"/>
        <end position="415"/>
    </location>
</feature>
<evidence type="ECO:0000256" key="5">
    <source>
        <dbReference type="ARBA" id="ARBA00022989"/>
    </source>
</evidence>
<name>A0A4Y3TX69_9PROT</name>
<keyword evidence="3 8" id="KW-0812">Transmembrane</keyword>
<keyword evidence="5 8" id="KW-1133">Transmembrane helix</keyword>
<evidence type="ECO:0000256" key="3">
    <source>
        <dbReference type="ARBA" id="ARBA00022692"/>
    </source>
</evidence>
<evidence type="ECO:0000256" key="4">
    <source>
        <dbReference type="ARBA" id="ARBA00022847"/>
    </source>
</evidence>
<dbReference type="EMBL" id="BJMV01000005">
    <property type="protein sequence ID" value="GEB85345.1"/>
    <property type="molecule type" value="Genomic_DNA"/>
</dbReference>
<keyword evidence="6 8" id="KW-0472">Membrane</keyword>
<feature type="region of interest" description="Disordered" evidence="7">
    <location>
        <begin position="1"/>
        <end position="39"/>
    </location>
</feature>
<accession>A0A4Y3TX69</accession>
<feature type="transmembrane region" description="Helical" evidence="8">
    <location>
        <begin position="113"/>
        <end position="133"/>
    </location>
</feature>
<evidence type="ECO:0000256" key="6">
    <source>
        <dbReference type="ARBA" id="ARBA00023136"/>
    </source>
</evidence>
<dbReference type="GO" id="GO:0034755">
    <property type="term" value="P:iron ion transmembrane transport"/>
    <property type="evidence" value="ECO:0007669"/>
    <property type="project" value="TreeGrafter"/>
</dbReference>
<dbReference type="Proteomes" id="UP000317730">
    <property type="component" value="Unassembled WGS sequence"/>
</dbReference>
<dbReference type="PANTHER" id="PTHR11706">
    <property type="entry name" value="SOLUTE CARRIER PROTEIN FAMILY 11 MEMBER"/>
    <property type="match status" value="1"/>
</dbReference>
<keyword evidence="2" id="KW-0813">Transport</keyword>
<dbReference type="GO" id="GO:0005384">
    <property type="term" value="F:manganese ion transmembrane transporter activity"/>
    <property type="evidence" value="ECO:0007669"/>
    <property type="project" value="TreeGrafter"/>
</dbReference>
<dbReference type="Pfam" id="PF01566">
    <property type="entry name" value="Nramp"/>
    <property type="match status" value="1"/>
</dbReference>
<comment type="subcellular location">
    <subcellularLocation>
        <location evidence="1">Membrane</location>
        <topology evidence="1">Multi-pass membrane protein</topology>
    </subcellularLocation>
</comment>
<dbReference type="GO" id="GO:0015293">
    <property type="term" value="F:symporter activity"/>
    <property type="evidence" value="ECO:0007669"/>
    <property type="project" value="UniProtKB-KW"/>
</dbReference>
<reference evidence="9 10" key="1">
    <citation type="submission" date="2019-06" db="EMBL/GenBank/DDBJ databases">
        <title>Whole genome shotgun sequence of Acetobacter peroxydans NBRC 13755.</title>
        <authorList>
            <person name="Hosoyama A."/>
            <person name="Uohara A."/>
            <person name="Ohji S."/>
            <person name="Ichikawa N."/>
        </authorList>
    </citation>
    <scope>NUCLEOTIDE SEQUENCE [LARGE SCALE GENOMIC DNA]</scope>
    <source>
        <strain evidence="9 10">NBRC 13755</strain>
    </source>
</reference>
<evidence type="ECO:0000313" key="10">
    <source>
        <dbReference type="Proteomes" id="UP000317730"/>
    </source>
</evidence>
<feature type="transmembrane region" description="Helical" evidence="8">
    <location>
        <begin position="220"/>
        <end position="240"/>
    </location>
</feature>
<evidence type="ECO:0000256" key="8">
    <source>
        <dbReference type="SAM" id="Phobius"/>
    </source>
</evidence>
<dbReference type="GO" id="GO:0005886">
    <property type="term" value="C:plasma membrane"/>
    <property type="evidence" value="ECO:0007669"/>
    <property type="project" value="TreeGrafter"/>
</dbReference>
<dbReference type="GO" id="GO:0015086">
    <property type="term" value="F:cadmium ion transmembrane transporter activity"/>
    <property type="evidence" value="ECO:0007669"/>
    <property type="project" value="TreeGrafter"/>
</dbReference>
<feature type="transmembrane region" description="Helical" evidence="8">
    <location>
        <begin position="324"/>
        <end position="350"/>
    </location>
</feature>
<comment type="caution">
    <text evidence="9">The sequence shown here is derived from an EMBL/GenBank/DDBJ whole genome shotgun (WGS) entry which is preliminary data.</text>
</comment>
<feature type="transmembrane region" description="Helical" evidence="8">
    <location>
        <begin position="371"/>
        <end position="390"/>
    </location>
</feature>
<keyword evidence="10" id="KW-1185">Reference proteome</keyword>
<feature type="transmembrane region" description="Helical" evidence="8">
    <location>
        <begin position="436"/>
        <end position="456"/>
    </location>
</feature>
<evidence type="ECO:0000313" key="9">
    <source>
        <dbReference type="EMBL" id="GEB85345.1"/>
    </source>
</evidence>
<keyword evidence="4" id="KW-0769">Symport</keyword>
<evidence type="ECO:0000256" key="1">
    <source>
        <dbReference type="ARBA" id="ARBA00004141"/>
    </source>
</evidence>